<name>A0A7W7YF37_9BACT</name>
<evidence type="ECO:0000313" key="2">
    <source>
        <dbReference type="Proteomes" id="UP000590740"/>
    </source>
</evidence>
<dbReference type="SUPFAM" id="SSF50998">
    <property type="entry name" value="Quinoprotein alcohol dehydrogenase-like"/>
    <property type="match status" value="2"/>
</dbReference>
<dbReference type="AlphaFoldDB" id="A0A7W7YF37"/>
<accession>A0A7W7YF37</accession>
<keyword evidence="2" id="KW-1185">Reference proteome</keyword>
<organism evidence="1 2">
    <name type="scientific">Prosthecobacter vanneervenii</name>
    <dbReference type="NCBI Taxonomy" id="48466"/>
    <lineage>
        <taxon>Bacteria</taxon>
        <taxon>Pseudomonadati</taxon>
        <taxon>Verrucomicrobiota</taxon>
        <taxon>Verrucomicrobiia</taxon>
        <taxon>Verrucomicrobiales</taxon>
        <taxon>Verrucomicrobiaceae</taxon>
        <taxon>Prosthecobacter</taxon>
    </lineage>
</organism>
<sequence length="510" mass="54738">MRVQLHRLHFSRLLLGCAMMPWTVLAQSIALPWSGHGHDPQHTALSQVASKSMQRILWQTPVDLAPQYVGTTLYAHYGSPLITRQNTVIFPVKTGANDGFRIEAHDAVTGALTWTLPTSYTLPPHNWVPPLGLALTPKNRLYYADSGGTVSYRDTPDAASGATGRIAFYGTSNYTADAATLDANVRINTPITADRYGNIYFGFIVSGTTTPALQSGIARIAEDGTGTWVSAADAAGDSSILRLPHNLAPALSNNHKTLYLAVMDGNSFGYLLALDSRTLATTGKVRLKDALSPTDDARLLDDGTATPMVGPDGDVYFGVFEHSWGVNHYRGWLRHYDATLTQSKASGAFGWDHTPSVVPAALVPTYHGTSKYLLLSKYNNYAGVGGDGINKLAVLDPNDTMADSVTGATVMKEILTITGPTPDDEYSYIPGAVREWCVNTVAIDSAKKSAIVHSEDGKVYRWDFKTNTLIEALTLTPGIGEAYTPSVIGVDGTIYVIANAILFAIGEAAP</sequence>
<dbReference type="Proteomes" id="UP000590740">
    <property type="component" value="Unassembled WGS sequence"/>
</dbReference>
<dbReference type="InterPro" id="IPR011047">
    <property type="entry name" value="Quinoprotein_ADH-like_sf"/>
</dbReference>
<protein>
    <recommendedName>
        <fullName evidence="3">Pyrrolo-quinoline quinone</fullName>
    </recommendedName>
</protein>
<dbReference type="RefSeq" id="WP_184343177.1">
    <property type="nucleotide sequence ID" value="NZ_JACHIG010000012.1"/>
</dbReference>
<dbReference type="EMBL" id="JACHIG010000012">
    <property type="protein sequence ID" value="MBB5034914.1"/>
    <property type="molecule type" value="Genomic_DNA"/>
</dbReference>
<comment type="caution">
    <text evidence="1">The sequence shown here is derived from an EMBL/GenBank/DDBJ whole genome shotgun (WGS) entry which is preliminary data.</text>
</comment>
<proteinExistence type="predicted"/>
<gene>
    <name evidence="1" type="ORF">HNQ65_004522</name>
</gene>
<evidence type="ECO:0008006" key="3">
    <source>
        <dbReference type="Google" id="ProtNLM"/>
    </source>
</evidence>
<evidence type="ECO:0000313" key="1">
    <source>
        <dbReference type="EMBL" id="MBB5034914.1"/>
    </source>
</evidence>
<reference evidence="1 2" key="1">
    <citation type="submission" date="2020-08" db="EMBL/GenBank/DDBJ databases">
        <title>Genomic Encyclopedia of Type Strains, Phase IV (KMG-IV): sequencing the most valuable type-strain genomes for metagenomic binning, comparative biology and taxonomic classification.</title>
        <authorList>
            <person name="Goeker M."/>
        </authorList>
    </citation>
    <scope>NUCLEOTIDE SEQUENCE [LARGE SCALE GENOMIC DNA]</scope>
    <source>
        <strain evidence="1 2">DSM 12252</strain>
    </source>
</reference>